<keyword evidence="1" id="KW-0677">Repeat</keyword>
<feature type="repeat" description="ANK" evidence="3">
    <location>
        <begin position="131"/>
        <end position="163"/>
    </location>
</feature>
<dbReference type="RefSeq" id="WP_144357217.1">
    <property type="nucleotide sequence ID" value="NZ_VMNH01000003.1"/>
</dbReference>
<dbReference type="InterPro" id="IPR036770">
    <property type="entry name" value="Ankyrin_rpt-contain_sf"/>
</dbReference>
<dbReference type="Pfam" id="PF12796">
    <property type="entry name" value="Ank_2"/>
    <property type="match status" value="2"/>
</dbReference>
<evidence type="ECO:0000256" key="4">
    <source>
        <dbReference type="SAM" id="SignalP"/>
    </source>
</evidence>
<dbReference type="PROSITE" id="PS51257">
    <property type="entry name" value="PROKAR_LIPOPROTEIN"/>
    <property type="match status" value="1"/>
</dbReference>
<evidence type="ECO:0000313" key="6">
    <source>
        <dbReference type="Proteomes" id="UP000316649"/>
    </source>
</evidence>
<feature type="signal peptide" evidence="4">
    <location>
        <begin position="1"/>
        <end position="20"/>
    </location>
</feature>
<dbReference type="OrthoDB" id="307920at2"/>
<dbReference type="PANTHER" id="PTHR24198">
    <property type="entry name" value="ANKYRIN REPEAT AND PROTEIN KINASE DOMAIN-CONTAINING PROTEIN"/>
    <property type="match status" value="1"/>
</dbReference>
<name>A0A558DP30_9GAMM</name>
<dbReference type="SMART" id="SM00248">
    <property type="entry name" value="ANK"/>
    <property type="match status" value="4"/>
</dbReference>
<dbReference type="AlphaFoldDB" id="A0A558DP30"/>
<accession>A0A558DP30</accession>
<dbReference type="SUPFAM" id="SSF48403">
    <property type="entry name" value="Ankyrin repeat"/>
    <property type="match status" value="1"/>
</dbReference>
<evidence type="ECO:0000256" key="3">
    <source>
        <dbReference type="PROSITE-ProRule" id="PRU00023"/>
    </source>
</evidence>
<protein>
    <submittedName>
        <fullName evidence="5">Ankyrin repeat domain-containing protein</fullName>
    </submittedName>
</protein>
<evidence type="ECO:0000313" key="5">
    <source>
        <dbReference type="EMBL" id="TVO78372.1"/>
    </source>
</evidence>
<keyword evidence="6" id="KW-1185">Reference proteome</keyword>
<proteinExistence type="predicted"/>
<feature type="repeat" description="ANK" evidence="3">
    <location>
        <begin position="97"/>
        <end position="129"/>
    </location>
</feature>
<evidence type="ECO:0000256" key="2">
    <source>
        <dbReference type="ARBA" id="ARBA00023043"/>
    </source>
</evidence>
<evidence type="ECO:0000256" key="1">
    <source>
        <dbReference type="ARBA" id="ARBA00022737"/>
    </source>
</evidence>
<sequence length="191" mass="20532">MKRDQSFLISLLLSCTFIVACSPQSPSLDDTTVPPLISAAESGDTQHIAALLKSQEPVDARDSCHWTPLMKASLYGHEIATEQLISAGANLDLTDKGGYSALMLAASNNHASVVKRLLEQGANPNMQESTKGWTALIWAAKRGHKATVDALLQGGAATEIHDFEGETAHSWAIANQHTEIAKSLENRKKDT</sequence>
<gene>
    <name evidence="5" type="ORF">FHP88_01500</name>
</gene>
<feature type="repeat" description="ANK" evidence="3">
    <location>
        <begin position="67"/>
        <end position="96"/>
    </location>
</feature>
<reference evidence="5 6" key="1">
    <citation type="submission" date="2019-07" db="EMBL/GenBank/DDBJ databases">
        <title>The pathways for chlorine oxyanion respiration interact through the shared metabolite chlorate.</title>
        <authorList>
            <person name="Barnum T.P."/>
            <person name="Cheng Y."/>
            <person name="Hill K.A."/>
            <person name="Lucas L.N."/>
            <person name="Carlson H.K."/>
            <person name="Coates J.D."/>
        </authorList>
    </citation>
    <scope>NUCLEOTIDE SEQUENCE [LARGE SCALE GENOMIC DNA]</scope>
    <source>
        <strain evidence="5 6">BK-1</strain>
    </source>
</reference>
<keyword evidence="2 3" id="KW-0040">ANK repeat</keyword>
<dbReference type="PANTHER" id="PTHR24198:SF165">
    <property type="entry name" value="ANKYRIN REPEAT-CONTAINING PROTEIN-RELATED"/>
    <property type="match status" value="1"/>
</dbReference>
<dbReference type="Proteomes" id="UP000316649">
    <property type="component" value="Unassembled WGS sequence"/>
</dbReference>
<dbReference type="PROSITE" id="PS50297">
    <property type="entry name" value="ANK_REP_REGION"/>
    <property type="match status" value="2"/>
</dbReference>
<dbReference type="EMBL" id="VMNH01000003">
    <property type="protein sequence ID" value="TVO78372.1"/>
    <property type="molecule type" value="Genomic_DNA"/>
</dbReference>
<dbReference type="PROSITE" id="PS50088">
    <property type="entry name" value="ANK_REPEAT"/>
    <property type="match status" value="3"/>
</dbReference>
<organism evidence="5 6">
    <name type="scientific">Sedimenticola selenatireducens</name>
    <dbReference type="NCBI Taxonomy" id="191960"/>
    <lineage>
        <taxon>Bacteria</taxon>
        <taxon>Pseudomonadati</taxon>
        <taxon>Pseudomonadota</taxon>
        <taxon>Gammaproteobacteria</taxon>
        <taxon>Chromatiales</taxon>
        <taxon>Sedimenticolaceae</taxon>
        <taxon>Sedimenticola</taxon>
    </lineage>
</organism>
<feature type="chain" id="PRO_5021800252" evidence="4">
    <location>
        <begin position="21"/>
        <end position="191"/>
    </location>
</feature>
<dbReference type="Gene3D" id="1.25.40.20">
    <property type="entry name" value="Ankyrin repeat-containing domain"/>
    <property type="match status" value="1"/>
</dbReference>
<comment type="caution">
    <text evidence="5">The sequence shown here is derived from an EMBL/GenBank/DDBJ whole genome shotgun (WGS) entry which is preliminary data.</text>
</comment>
<dbReference type="InterPro" id="IPR002110">
    <property type="entry name" value="Ankyrin_rpt"/>
</dbReference>
<keyword evidence="4" id="KW-0732">Signal</keyword>